<gene>
    <name evidence="11" type="ORF">AN477_17175</name>
</gene>
<dbReference type="FunFam" id="3.40.50.2300:FF:000001">
    <property type="entry name" value="DNA-binding response regulator PhoB"/>
    <property type="match status" value="1"/>
</dbReference>
<evidence type="ECO:0000256" key="5">
    <source>
        <dbReference type="ARBA" id="ARBA00023125"/>
    </source>
</evidence>
<dbReference type="Gene3D" id="3.40.50.2300">
    <property type="match status" value="1"/>
</dbReference>
<sequence>MHRILVVEDEAPIADILKFALEHEGYEAIIAEDGNQALISFAEHEPNLVLLDVMLPELDGFAVCREIRRTSAVPIIMLTARESEVDKVLGLEMGADDYVTKPFSTRELLARIRANLRRIEFQEEDRPADERERYTIHGLTIDYNNYTVTKNGAVIPLTHREFELLSYMSSRPGVVFTREQLLLQVWGSTYEGDERTVDVTIRRLREKCEDDPSNPSFVLTKRGVGYFVRR</sequence>
<dbReference type="Pfam" id="PF00486">
    <property type="entry name" value="Trans_reg_C"/>
    <property type="match status" value="1"/>
</dbReference>
<dbReference type="AlphaFoldDB" id="A0A0P9CZJ1"/>
<dbReference type="InterPro" id="IPR001789">
    <property type="entry name" value="Sig_transdc_resp-reg_receiver"/>
</dbReference>
<dbReference type="GO" id="GO:0006355">
    <property type="term" value="P:regulation of DNA-templated transcription"/>
    <property type="evidence" value="ECO:0007669"/>
    <property type="project" value="InterPro"/>
</dbReference>
<evidence type="ECO:0000259" key="9">
    <source>
        <dbReference type="PROSITE" id="PS50110"/>
    </source>
</evidence>
<name>A0A0P9CZJ1_9BACL</name>
<evidence type="ECO:0000256" key="7">
    <source>
        <dbReference type="PROSITE-ProRule" id="PRU00169"/>
    </source>
</evidence>
<dbReference type="SMART" id="SM00448">
    <property type="entry name" value="REC"/>
    <property type="match status" value="1"/>
</dbReference>
<evidence type="ECO:0000256" key="1">
    <source>
        <dbReference type="ARBA" id="ARBA00004496"/>
    </source>
</evidence>
<dbReference type="Gene3D" id="6.10.250.690">
    <property type="match status" value="1"/>
</dbReference>
<keyword evidence="3" id="KW-0902">Two-component regulatory system</keyword>
<evidence type="ECO:0000256" key="8">
    <source>
        <dbReference type="PROSITE-ProRule" id="PRU01091"/>
    </source>
</evidence>
<dbReference type="STRING" id="471514.AN477_17175"/>
<dbReference type="InterPro" id="IPR039420">
    <property type="entry name" value="WalR-like"/>
</dbReference>
<proteinExistence type="predicted"/>
<reference evidence="11 12" key="1">
    <citation type="submission" date="2015-09" db="EMBL/GenBank/DDBJ databases">
        <title>Draft genome sequence of Alicyclobacillus ferrooxydans DSM 22381.</title>
        <authorList>
            <person name="Hemp J."/>
        </authorList>
    </citation>
    <scope>NUCLEOTIDE SEQUENCE [LARGE SCALE GENOMIC DNA]</scope>
    <source>
        <strain evidence="11 12">TC-34</strain>
    </source>
</reference>
<protein>
    <submittedName>
        <fullName evidence="11">PhoP family transcriptional regulator</fullName>
    </submittedName>
</protein>
<feature type="DNA-binding region" description="OmpR/PhoB-type" evidence="8">
    <location>
        <begin position="131"/>
        <end position="230"/>
    </location>
</feature>
<dbReference type="SMART" id="SM00862">
    <property type="entry name" value="Trans_reg_C"/>
    <property type="match status" value="1"/>
</dbReference>
<dbReference type="PATRIC" id="fig|471514.4.peg.3560"/>
<dbReference type="InterPro" id="IPR036388">
    <property type="entry name" value="WH-like_DNA-bd_sf"/>
</dbReference>
<dbReference type="InterPro" id="IPR001867">
    <property type="entry name" value="OmpR/PhoB-type_DNA-bd"/>
</dbReference>
<evidence type="ECO:0000256" key="3">
    <source>
        <dbReference type="ARBA" id="ARBA00023012"/>
    </source>
</evidence>
<dbReference type="SUPFAM" id="SSF52172">
    <property type="entry name" value="CheY-like"/>
    <property type="match status" value="1"/>
</dbReference>
<dbReference type="Proteomes" id="UP000050482">
    <property type="component" value="Unassembled WGS sequence"/>
</dbReference>
<dbReference type="GO" id="GO:0000156">
    <property type="term" value="F:phosphorelay response regulator activity"/>
    <property type="evidence" value="ECO:0007669"/>
    <property type="project" value="TreeGrafter"/>
</dbReference>
<dbReference type="FunFam" id="1.10.10.10:FF:000018">
    <property type="entry name" value="DNA-binding response regulator ResD"/>
    <property type="match status" value="1"/>
</dbReference>
<comment type="caution">
    <text evidence="11">The sequence shown here is derived from an EMBL/GenBank/DDBJ whole genome shotgun (WGS) entry which is preliminary data.</text>
</comment>
<dbReference type="Gene3D" id="1.10.10.10">
    <property type="entry name" value="Winged helix-like DNA-binding domain superfamily/Winged helix DNA-binding domain"/>
    <property type="match status" value="1"/>
</dbReference>
<dbReference type="SUPFAM" id="SSF46894">
    <property type="entry name" value="C-terminal effector domain of the bipartite response regulators"/>
    <property type="match status" value="1"/>
</dbReference>
<dbReference type="CDD" id="cd00383">
    <property type="entry name" value="trans_reg_C"/>
    <property type="match status" value="1"/>
</dbReference>
<dbReference type="Pfam" id="PF00072">
    <property type="entry name" value="Response_reg"/>
    <property type="match status" value="1"/>
</dbReference>
<keyword evidence="12" id="KW-1185">Reference proteome</keyword>
<evidence type="ECO:0000313" key="11">
    <source>
        <dbReference type="EMBL" id="KPV42516.1"/>
    </source>
</evidence>
<feature type="modified residue" description="4-aspartylphosphate" evidence="7">
    <location>
        <position position="52"/>
    </location>
</feature>
<dbReference type="GO" id="GO:0000976">
    <property type="term" value="F:transcription cis-regulatory region binding"/>
    <property type="evidence" value="ECO:0007669"/>
    <property type="project" value="TreeGrafter"/>
</dbReference>
<dbReference type="PROSITE" id="PS50110">
    <property type="entry name" value="RESPONSE_REGULATORY"/>
    <property type="match status" value="1"/>
</dbReference>
<dbReference type="PROSITE" id="PS51755">
    <property type="entry name" value="OMPR_PHOB"/>
    <property type="match status" value="1"/>
</dbReference>
<evidence type="ECO:0000259" key="10">
    <source>
        <dbReference type="PROSITE" id="PS51755"/>
    </source>
</evidence>
<evidence type="ECO:0000256" key="4">
    <source>
        <dbReference type="ARBA" id="ARBA00023015"/>
    </source>
</evidence>
<feature type="domain" description="Response regulatory" evidence="9">
    <location>
        <begin position="3"/>
        <end position="116"/>
    </location>
</feature>
<organism evidence="11 12">
    <name type="scientific">Alicyclobacillus ferrooxydans</name>
    <dbReference type="NCBI Taxonomy" id="471514"/>
    <lineage>
        <taxon>Bacteria</taxon>
        <taxon>Bacillati</taxon>
        <taxon>Bacillota</taxon>
        <taxon>Bacilli</taxon>
        <taxon>Bacillales</taxon>
        <taxon>Alicyclobacillaceae</taxon>
        <taxon>Alicyclobacillus</taxon>
    </lineage>
</organism>
<keyword evidence="2 7" id="KW-0597">Phosphoprotein</keyword>
<keyword evidence="5 8" id="KW-0238">DNA-binding</keyword>
<evidence type="ECO:0000313" key="12">
    <source>
        <dbReference type="Proteomes" id="UP000050482"/>
    </source>
</evidence>
<dbReference type="GO" id="GO:0005829">
    <property type="term" value="C:cytosol"/>
    <property type="evidence" value="ECO:0007669"/>
    <property type="project" value="TreeGrafter"/>
</dbReference>
<keyword evidence="6" id="KW-0804">Transcription</keyword>
<accession>A0A0P9CZJ1</accession>
<evidence type="ECO:0000256" key="6">
    <source>
        <dbReference type="ARBA" id="ARBA00023163"/>
    </source>
</evidence>
<dbReference type="EMBL" id="LJCO01000076">
    <property type="protein sequence ID" value="KPV42516.1"/>
    <property type="molecule type" value="Genomic_DNA"/>
</dbReference>
<keyword evidence="4" id="KW-0805">Transcription regulation</keyword>
<dbReference type="InterPro" id="IPR016032">
    <property type="entry name" value="Sig_transdc_resp-reg_C-effctor"/>
</dbReference>
<dbReference type="PANTHER" id="PTHR48111:SF40">
    <property type="entry name" value="PHOSPHATE REGULON TRANSCRIPTIONAL REGULATORY PROTEIN PHOB"/>
    <property type="match status" value="1"/>
</dbReference>
<dbReference type="PANTHER" id="PTHR48111">
    <property type="entry name" value="REGULATOR OF RPOS"/>
    <property type="match status" value="1"/>
</dbReference>
<dbReference type="GO" id="GO:0032993">
    <property type="term" value="C:protein-DNA complex"/>
    <property type="evidence" value="ECO:0007669"/>
    <property type="project" value="TreeGrafter"/>
</dbReference>
<evidence type="ECO:0000256" key="2">
    <source>
        <dbReference type="ARBA" id="ARBA00022553"/>
    </source>
</evidence>
<feature type="domain" description="OmpR/PhoB-type" evidence="10">
    <location>
        <begin position="131"/>
        <end position="230"/>
    </location>
</feature>
<comment type="subcellular location">
    <subcellularLocation>
        <location evidence="1">Cytoplasm</location>
    </subcellularLocation>
</comment>
<dbReference type="InterPro" id="IPR011006">
    <property type="entry name" value="CheY-like_superfamily"/>
</dbReference>